<organism evidence="2 3">
    <name type="scientific">Dactylosporangium salmoneum</name>
    <dbReference type="NCBI Taxonomy" id="53361"/>
    <lineage>
        <taxon>Bacteria</taxon>
        <taxon>Bacillati</taxon>
        <taxon>Actinomycetota</taxon>
        <taxon>Actinomycetes</taxon>
        <taxon>Micromonosporales</taxon>
        <taxon>Micromonosporaceae</taxon>
        <taxon>Dactylosporangium</taxon>
    </lineage>
</organism>
<dbReference type="InterPro" id="IPR000387">
    <property type="entry name" value="Tyr_Pase_dom"/>
</dbReference>
<dbReference type="PROSITE" id="PS50056">
    <property type="entry name" value="TYR_PHOSPHATASE_2"/>
    <property type="match status" value="1"/>
</dbReference>
<protein>
    <submittedName>
        <fullName evidence="2">Dual specificity protein phosphatase family protein</fullName>
    </submittedName>
</protein>
<reference evidence="2 3" key="1">
    <citation type="journal article" date="2019" name="Int. J. Syst. Evol. Microbiol.">
        <title>The Global Catalogue of Microorganisms (GCM) 10K type strain sequencing project: providing services to taxonomists for standard genome sequencing and annotation.</title>
        <authorList>
            <consortium name="The Broad Institute Genomics Platform"/>
            <consortium name="The Broad Institute Genome Sequencing Center for Infectious Disease"/>
            <person name="Wu L."/>
            <person name="Ma J."/>
        </authorList>
    </citation>
    <scope>NUCLEOTIDE SEQUENCE [LARGE SCALE GENOMIC DNA]</scope>
    <source>
        <strain evidence="2 3">JCM 3272</strain>
    </source>
</reference>
<dbReference type="Proteomes" id="UP001501444">
    <property type="component" value="Unassembled WGS sequence"/>
</dbReference>
<dbReference type="RefSeq" id="WP_344613298.1">
    <property type="nucleotide sequence ID" value="NZ_BAAARV010000025.1"/>
</dbReference>
<gene>
    <name evidence="2" type="ORF">GCM10010170_033480</name>
</gene>
<keyword evidence="3" id="KW-1185">Reference proteome</keyword>
<accession>A0ABN3G8R2</accession>
<proteinExistence type="predicted"/>
<comment type="caution">
    <text evidence="2">The sequence shown here is derived from an EMBL/GenBank/DDBJ whole genome shotgun (WGS) entry which is preliminary data.</text>
</comment>
<dbReference type="Gene3D" id="3.90.190.10">
    <property type="entry name" value="Protein tyrosine phosphatase superfamily"/>
    <property type="match status" value="1"/>
</dbReference>
<dbReference type="InterPro" id="IPR029021">
    <property type="entry name" value="Prot-tyrosine_phosphatase-like"/>
</dbReference>
<name>A0ABN3G8R2_9ACTN</name>
<feature type="domain" description="Tyrosine specific protein phosphatases" evidence="1">
    <location>
        <begin position="79"/>
        <end position="143"/>
    </location>
</feature>
<dbReference type="EMBL" id="BAAARV010000025">
    <property type="protein sequence ID" value="GAA2346589.1"/>
    <property type="molecule type" value="Genomic_DNA"/>
</dbReference>
<evidence type="ECO:0000259" key="1">
    <source>
        <dbReference type="PROSITE" id="PS50056"/>
    </source>
</evidence>
<evidence type="ECO:0000313" key="3">
    <source>
        <dbReference type="Proteomes" id="UP001501444"/>
    </source>
</evidence>
<dbReference type="SUPFAM" id="SSF52799">
    <property type="entry name" value="(Phosphotyrosine protein) phosphatases II"/>
    <property type="match status" value="1"/>
</dbReference>
<evidence type="ECO:0000313" key="2">
    <source>
        <dbReference type="EMBL" id="GAA2346589.1"/>
    </source>
</evidence>
<sequence length="159" mass="17291">MGVPYCDQEWSEIRPGLFMGGHDVMGPDGAIRDVVVGDEFDLVLSLYERYGCGPAVGVQRRYGRIPDGILNDDDMAIVLRFADLGAEAVRNGLRVLSRCQAGYNRSGLLAAFILLRLGMGAGEAIDLIRERRSPFALCNLHFVELIHAEGARLAAEVAA</sequence>